<dbReference type="PANTHER" id="PTHR30540">
    <property type="entry name" value="OSMOTIC STRESS POTASSIUM TRANSPORTER"/>
    <property type="match status" value="1"/>
</dbReference>
<keyword evidence="4" id="KW-1185">Reference proteome</keyword>
<feature type="domain" description="K+ potassium transporter C-terminal" evidence="2">
    <location>
        <begin position="96"/>
        <end position="315"/>
    </location>
</feature>
<dbReference type="PANTHER" id="PTHR30540:SF83">
    <property type="entry name" value="K+ POTASSIUM TRANSPORTER"/>
    <property type="match status" value="1"/>
</dbReference>
<dbReference type="InterPro" id="IPR003855">
    <property type="entry name" value="K+_transporter"/>
</dbReference>
<name>A0A8H3G5B7_9LECA</name>
<evidence type="ECO:0000259" key="2">
    <source>
        <dbReference type="Pfam" id="PF22776"/>
    </source>
</evidence>
<protein>
    <recommendedName>
        <fullName evidence="2">K+ potassium transporter C-terminal domain-containing protein</fullName>
    </recommendedName>
</protein>
<dbReference type="AlphaFoldDB" id="A0A8H3G5B7"/>
<evidence type="ECO:0000313" key="4">
    <source>
        <dbReference type="Proteomes" id="UP000664521"/>
    </source>
</evidence>
<reference evidence="3" key="1">
    <citation type="submission" date="2021-03" db="EMBL/GenBank/DDBJ databases">
        <authorList>
            <person name="Tagirdzhanova G."/>
        </authorList>
    </citation>
    <scope>NUCLEOTIDE SEQUENCE</scope>
</reference>
<feature type="region of interest" description="Disordered" evidence="1">
    <location>
        <begin position="207"/>
        <end position="237"/>
    </location>
</feature>
<feature type="compositionally biased region" description="Polar residues" evidence="1">
    <location>
        <begin position="58"/>
        <end position="78"/>
    </location>
</feature>
<dbReference type="GO" id="GO:0016020">
    <property type="term" value="C:membrane"/>
    <property type="evidence" value="ECO:0007669"/>
    <property type="project" value="InterPro"/>
</dbReference>
<evidence type="ECO:0000256" key="1">
    <source>
        <dbReference type="SAM" id="MobiDB-lite"/>
    </source>
</evidence>
<evidence type="ECO:0000313" key="3">
    <source>
        <dbReference type="EMBL" id="CAF9933306.1"/>
    </source>
</evidence>
<organism evidence="3 4">
    <name type="scientific">Heterodermia speciosa</name>
    <dbReference type="NCBI Taxonomy" id="116794"/>
    <lineage>
        <taxon>Eukaryota</taxon>
        <taxon>Fungi</taxon>
        <taxon>Dikarya</taxon>
        <taxon>Ascomycota</taxon>
        <taxon>Pezizomycotina</taxon>
        <taxon>Lecanoromycetes</taxon>
        <taxon>OSLEUM clade</taxon>
        <taxon>Lecanoromycetidae</taxon>
        <taxon>Caliciales</taxon>
        <taxon>Physciaceae</taxon>
        <taxon>Heterodermia</taxon>
    </lineage>
</organism>
<dbReference type="OrthoDB" id="5425168at2759"/>
<feature type="compositionally biased region" description="Polar residues" evidence="1">
    <location>
        <begin position="213"/>
        <end position="229"/>
    </location>
</feature>
<feature type="region of interest" description="Disordered" evidence="1">
    <location>
        <begin position="58"/>
        <end position="87"/>
    </location>
</feature>
<dbReference type="Proteomes" id="UP000664521">
    <property type="component" value="Unassembled WGS sequence"/>
</dbReference>
<dbReference type="GO" id="GO:0015079">
    <property type="term" value="F:potassium ion transmembrane transporter activity"/>
    <property type="evidence" value="ECO:0007669"/>
    <property type="project" value="InterPro"/>
</dbReference>
<gene>
    <name evidence="3" type="ORF">HETSPECPRED_008595</name>
</gene>
<proteinExistence type="predicted"/>
<sequence length="318" mass="35056">MSYGLLSPEDGQADSDIQYGVMGRKISGGQKQLTECHYLVSSLERITIGHRRVLRQNFSSETTGPNGSTSNGANSSPRPSRLAPTLGGSMISPIKGLGIFFDKTGDSIAAPVVYVNFLQKFQATPAVAIFFHIRPVSNPTVEPEDRFTISRCFPDHNAHPLVQNLFRVTLRHGYTDEVVTPDLGMVIYEEIRKFIIQENVAPKVNLARDETSSSDPADSGGNSSTSGSIEHTDARQRQLARHSVQERLNSVEAAYQDQVTYIVGKEQMRIREGSHAKDWARRTVLAAFLWLRGNTGTKVANLNVDVDKLVEIGFVKVV</sequence>
<dbReference type="InterPro" id="IPR053952">
    <property type="entry name" value="K_trans_C"/>
</dbReference>
<accession>A0A8H3G5B7</accession>
<comment type="caution">
    <text evidence="3">The sequence shown here is derived from an EMBL/GenBank/DDBJ whole genome shotgun (WGS) entry which is preliminary data.</text>
</comment>
<dbReference type="Pfam" id="PF22776">
    <property type="entry name" value="K_trans_C"/>
    <property type="match status" value="1"/>
</dbReference>
<dbReference type="EMBL" id="CAJPDS010000067">
    <property type="protein sequence ID" value="CAF9933306.1"/>
    <property type="molecule type" value="Genomic_DNA"/>
</dbReference>